<accession>A0A9D2MV11</accession>
<evidence type="ECO:0000313" key="3">
    <source>
        <dbReference type="Proteomes" id="UP000826793"/>
    </source>
</evidence>
<name>A0A9D2MV11_9FIRM</name>
<proteinExistence type="predicted"/>
<dbReference type="Proteomes" id="UP000826793">
    <property type="component" value="Unassembled WGS sequence"/>
</dbReference>
<feature type="domain" description="Putative Se/S carrier protein-like" evidence="1">
    <location>
        <begin position="5"/>
        <end position="67"/>
    </location>
</feature>
<dbReference type="AlphaFoldDB" id="A0A9D2MV11"/>
<dbReference type="EMBL" id="DWXG01000040">
    <property type="protein sequence ID" value="HJB97954.1"/>
    <property type="molecule type" value="Genomic_DNA"/>
</dbReference>
<protein>
    <submittedName>
        <fullName evidence="2">DUF3343 domain-containing protein</fullName>
    </submittedName>
</protein>
<reference evidence="2" key="2">
    <citation type="submission" date="2021-04" db="EMBL/GenBank/DDBJ databases">
        <authorList>
            <person name="Gilroy R."/>
        </authorList>
    </citation>
    <scope>NUCLEOTIDE SEQUENCE</scope>
    <source>
        <strain evidence="2">CHK185-1770</strain>
    </source>
</reference>
<evidence type="ECO:0000313" key="2">
    <source>
        <dbReference type="EMBL" id="HJB97954.1"/>
    </source>
</evidence>
<gene>
    <name evidence="2" type="ORF">H9710_05160</name>
</gene>
<organism evidence="2 3">
    <name type="scientific">Candidatus Acutalibacter pullicola</name>
    <dbReference type="NCBI Taxonomy" id="2838417"/>
    <lineage>
        <taxon>Bacteria</taxon>
        <taxon>Bacillati</taxon>
        <taxon>Bacillota</taxon>
        <taxon>Clostridia</taxon>
        <taxon>Eubacteriales</taxon>
        <taxon>Acutalibacteraceae</taxon>
        <taxon>Acutalibacter</taxon>
    </lineage>
</organism>
<dbReference type="Pfam" id="PF11823">
    <property type="entry name" value="Se_S_carrier"/>
    <property type="match status" value="1"/>
</dbReference>
<dbReference type="InterPro" id="IPR021778">
    <property type="entry name" value="Se/S_carrier-like"/>
</dbReference>
<reference evidence="2" key="1">
    <citation type="journal article" date="2021" name="PeerJ">
        <title>Extensive microbial diversity within the chicken gut microbiome revealed by metagenomics and culture.</title>
        <authorList>
            <person name="Gilroy R."/>
            <person name="Ravi A."/>
            <person name="Getino M."/>
            <person name="Pursley I."/>
            <person name="Horton D.L."/>
            <person name="Alikhan N.F."/>
            <person name="Baker D."/>
            <person name="Gharbi K."/>
            <person name="Hall N."/>
            <person name="Watson M."/>
            <person name="Adriaenssens E.M."/>
            <person name="Foster-Nyarko E."/>
            <person name="Jarju S."/>
            <person name="Secka A."/>
            <person name="Antonio M."/>
            <person name="Oren A."/>
            <person name="Chaudhuri R.R."/>
            <person name="La Ragione R."/>
            <person name="Hildebrand F."/>
            <person name="Pallen M.J."/>
        </authorList>
    </citation>
    <scope>NUCLEOTIDE SEQUENCE</scope>
    <source>
        <strain evidence="2">CHK185-1770</strain>
    </source>
</reference>
<sequence>MGKPLIVVSSVTYAMKGRDLLFRHGIRGYVERIPKTGETGCGYGIYVPRGADAAERILRENRIRVLGRMEQDGDRP</sequence>
<evidence type="ECO:0000259" key="1">
    <source>
        <dbReference type="Pfam" id="PF11823"/>
    </source>
</evidence>
<comment type="caution">
    <text evidence="2">The sequence shown here is derived from an EMBL/GenBank/DDBJ whole genome shotgun (WGS) entry which is preliminary data.</text>
</comment>